<dbReference type="SMART" id="SM00387">
    <property type="entry name" value="HATPase_c"/>
    <property type="match status" value="1"/>
</dbReference>
<evidence type="ECO:0000259" key="12">
    <source>
        <dbReference type="PROSITE" id="PS50109"/>
    </source>
</evidence>
<dbReference type="Pfam" id="PF00512">
    <property type="entry name" value="HisKA"/>
    <property type="match status" value="1"/>
</dbReference>
<comment type="subcellular location">
    <subcellularLocation>
        <location evidence="2">Membrane</location>
    </subcellularLocation>
</comment>
<protein>
    <recommendedName>
        <fullName evidence="3">histidine kinase</fullName>
        <ecNumber evidence="3">2.7.13.3</ecNumber>
    </recommendedName>
</protein>
<evidence type="ECO:0000256" key="10">
    <source>
        <dbReference type="SAM" id="Coils"/>
    </source>
</evidence>
<dbReference type="SMART" id="SM00388">
    <property type="entry name" value="HisKA"/>
    <property type="match status" value="1"/>
</dbReference>
<feature type="coiled-coil region" evidence="10">
    <location>
        <begin position="221"/>
        <end position="255"/>
    </location>
</feature>
<proteinExistence type="predicted"/>
<dbReference type="InterPro" id="IPR050351">
    <property type="entry name" value="BphY/WalK/GraS-like"/>
</dbReference>
<evidence type="ECO:0000256" key="9">
    <source>
        <dbReference type="ARBA" id="ARBA00023012"/>
    </source>
</evidence>
<organism evidence="13 15">
    <name type="scientific">Aneurinibacillus migulanus</name>
    <name type="common">Bacillus migulanus</name>
    <dbReference type="NCBI Taxonomy" id="47500"/>
    <lineage>
        <taxon>Bacteria</taxon>
        <taxon>Bacillati</taxon>
        <taxon>Bacillota</taxon>
        <taxon>Bacilli</taxon>
        <taxon>Bacillales</taxon>
        <taxon>Paenibacillaceae</taxon>
        <taxon>Aneurinibacillus group</taxon>
        <taxon>Aneurinibacillus</taxon>
    </lineage>
</organism>
<dbReference type="OrthoDB" id="368131at2"/>
<accession>A0A0D1YH06</accession>
<dbReference type="RefSeq" id="WP_043064622.1">
    <property type="nucleotide sequence ID" value="NZ_BJOA01000130.1"/>
</dbReference>
<keyword evidence="15" id="KW-1185">Reference proteome</keyword>
<dbReference type="PRINTS" id="PR00344">
    <property type="entry name" value="BCTRLSENSOR"/>
</dbReference>
<dbReference type="PANTHER" id="PTHR45453">
    <property type="entry name" value="PHOSPHATE REGULON SENSOR PROTEIN PHOR"/>
    <property type="match status" value="1"/>
</dbReference>
<dbReference type="SUPFAM" id="SSF47384">
    <property type="entry name" value="Homodimeric domain of signal transducing histidine kinase"/>
    <property type="match status" value="1"/>
</dbReference>
<dbReference type="EMBL" id="FNED01000022">
    <property type="protein sequence ID" value="SDJ60737.1"/>
    <property type="molecule type" value="Genomic_DNA"/>
</dbReference>
<evidence type="ECO:0000256" key="11">
    <source>
        <dbReference type="SAM" id="Phobius"/>
    </source>
</evidence>
<reference evidence="14 16" key="2">
    <citation type="submission" date="2016-10" db="EMBL/GenBank/DDBJ databases">
        <authorList>
            <person name="de Groot N.N."/>
        </authorList>
    </citation>
    <scope>NUCLEOTIDE SEQUENCE [LARGE SCALE GENOMIC DNA]</scope>
    <source>
        <strain evidence="14 16">DSM 2895</strain>
    </source>
</reference>
<evidence type="ECO:0000313" key="16">
    <source>
        <dbReference type="Proteomes" id="UP000182836"/>
    </source>
</evidence>
<dbReference type="PATRIC" id="fig|47500.8.peg.3888"/>
<keyword evidence="10" id="KW-0175">Coiled coil</keyword>
<evidence type="ECO:0000313" key="13">
    <source>
        <dbReference type="EMBL" id="KON96960.1"/>
    </source>
</evidence>
<evidence type="ECO:0000256" key="5">
    <source>
        <dbReference type="ARBA" id="ARBA00022679"/>
    </source>
</evidence>
<dbReference type="InterPro" id="IPR036097">
    <property type="entry name" value="HisK_dim/P_sf"/>
</dbReference>
<dbReference type="GO" id="GO:0000155">
    <property type="term" value="F:phosphorelay sensor kinase activity"/>
    <property type="evidence" value="ECO:0007669"/>
    <property type="project" value="InterPro"/>
</dbReference>
<evidence type="ECO:0000256" key="1">
    <source>
        <dbReference type="ARBA" id="ARBA00000085"/>
    </source>
</evidence>
<dbReference type="CDD" id="cd00082">
    <property type="entry name" value="HisKA"/>
    <property type="match status" value="1"/>
</dbReference>
<dbReference type="EC" id="2.7.13.3" evidence="3"/>
<dbReference type="STRING" id="47500.AF333_17215"/>
<dbReference type="Pfam" id="PF02518">
    <property type="entry name" value="HATPase_c"/>
    <property type="match status" value="1"/>
</dbReference>
<keyword evidence="11" id="KW-1133">Transmembrane helix</keyword>
<keyword evidence="11" id="KW-0472">Membrane</keyword>
<keyword evidence="9" id="KW-0902">Two-component regulatory system</keyword>
<dbReference type="GO" id="GO:0005524">
    <property type="term" value="F:ATP binding"/>
    <property type="evidence" value="ECO:0007669"/>
    <property type="project" value="UniProtKB-KW"/>
</dbReference>
<keyword evidence="4" id="KW-0597">Phosphoprotein</keyword>
<dbReference type="InterPro" id="IPR005467">
    <property type="entry name" value="His_kinase_dom"/>
</dbReference>
<dbReference type="GO" id="GO:0004721">
    <property type="term" value="F:phosphoprotein phosphatase activity"/>
    <property type="evidence" value="ECO:0007669"/>
    <property type="project" value="TreeGrafter"/>
</dbReference>
<dbReference type="GeneID" id="42306907"/>
<keyword evidence="11" id="KW-0812">Transmembrane</keyword>
<reference evidence="13 15" key="1">
    <citation type="submission" date="2015-07" db="EMBL/GenBank/DDBJ databases">
        <title>Fjat-14205 dsm 2895.</title>
        <authorList>
            <person name="Liu B."/>
            <person name="Wang J."/>
            <person name="Zhu Y."/>
            <person name="Liu G."/>
            <person name="Chen Q."/>
            <person name="Chen Z."/>
            <person name="Lan J."/>
            <person name="Che J."/>
            <person name="Ge C."/>
            <person name="Shi H."/>
            <person name="Pan Z."/>
            <person name="Liu X."/>
        </authorList>
    </citation>
    <scope>NUCLEOTIDE SEQUENCE [LARGE SCALE GENOMIC DNA]</scope>
    <source>
        <strain evidence="13 15">DSM 2895</strain>
    </source>
</reference>
<gene>
    <name evidence="13" type="ORF">AF333_17215</name>
    <name evidence="14" type="ORF">SAMN04487909_12226</name>
</gene>
<evidence type="ECO:0000256" key="8">
    <source>
        <dbReference type="ARBA" id="ARBA00022840"/>
    </source>
</evidence>
<dbReference type="PANTHER" id="PTHR45453:SF1">
    <property type="entry name" value="PHOSPHATE REGULON SENSOR PROTEIN PHOR"/>
    <property type="match status" value="1"/>
</dbReference>
<dbReference type="Proteomes" id="UP000182836">
    <property type="component" value="Unassembled WGS sequence"/>
</dbReference>
<evidence type="ECO:0000256" key="2">
    <source>
        <dbReference type="ARBA" id="ARBA00004370"/>
    </source>
</evidence>
<evidence type="ECO:0000313" key="14">
    <source>
        <dbReference type="EMBL" id="SDJ60737.1"/>
    </source>
</evidence>
<keyword evidence="8" id="KW-0067">ATP-binding</keyword>
<evidence type="ECO:0000256" key="4">
    <source>
        <dbReference type="ARBA" id="ARBA00022553"/>
    </source>
</evidence>
<dbReference type="Gene3D" id="1.10.287.130">
    <property type="match status" value="1"/>
</dbReference>
<keyword evidence="6" id="KW-0547">Nucleotide-binding</keyword>
<keyword evidence="7 14" id="KW-0418">Kinase</keyword>
<comment type="catalytic activity">
    <reaction evidence="1">
        <text>ATP + protein L-histidine = ADP + protein N-phospho-L-histidine.</text>
        <dbReference type="EC" id="2.7.13.3"/>
    </reaction>
</comment>
<evidence type="ECO:0000256" key="7">
    <source>
        <dbReference type="ARBA" id="ARBA00022777"/>
    </source>
</evidence>
<evidence type="ECO:0000256" key="6">
    <source>
        <dbReference type="ARBA" id="ARBA00022741"/>
    </source>
</evidence>
<feature type="transmembrane region" description="Helical" evidence="11">
    <location>
        <begin position="156"/>
        <end position="184"/>
    </location>
</feature>
<dbReference type="InterPro" id="IPR036890">
    <property type="entry name" value="HATPase_C_sf"/>
</dbReference>
<dbReference type="InterPro" id="IPR003661">
    <property type="entry name" value="HisK_dim/P_dom"/>
</dbReference>
<dbReference type="Proteomes" id="UP000037269">
    <property type="component" value="Unassembled WGS sequence"/>
</dbReference>
<dbReference type="GO" id="GO:0005886">
    <property type="term" value="C:plasma membrane"/>
    <property type="evidence" value="ECO:0007669"/>
    <property type="project" value="TreeGrafter"/>
</dbReference>
<evidence type="ECO:0000256" key="3">
    <source>
        <dbReference type="ARBA" id="ARBA00012438"/>
    </source>
</evidence>
<dbReference type="SUPFAM" id="SSF55874">
    <property type="entry name" value="ATPase domain of HSP90 chaperone/DNA topoisomerase II/histidine kinase"/>
    <property type="match status" value="1"/>
</dbReference>
<dbReference type="InterPro" id="IPR003594">
    <property type="entry name" value="HATPase_dom"/>
</dbReference>
<dbReference type="EMBL" id="LGUG01000004">
    <property type="protein sequence ID" value="KON96960.1"/>
    <property type="molecule type" value="Genomic_DNA"/>
</dbReference>
<evidence type="ECO:0000313" key="15">
    <source>
        <dbReference type="Proteomes" id="UP000037269"/>
    </source>
</evidence>
<dbReference type="InterPro" id="IPR004358">
    <property type="entry name" value="Sig_transdc_His_kin-like_C"/>
</dbReference>
<dbReference type="Gene3D" id="3.30.565.10">
    <property type="entry name" value="Histidine kinase-like ATPase, C-terminal domain"/>
    <property type="match status" value="1"/>
</dbReference>
<dbReference type="CDD" id="cd00075">
    <property type="entry name" value="HATPase"/>
    <property type="match status" value="1"/>
</dbReference>
<name>A0A0D1YH06_ANEMI</name>
<feature type="transmembrane region" description="Helical" evidence="11">
    <location>
        <begin position="12"/>
        <end position="33"/>
    </location>
</feature>
<keyword evidence="5" id="KW-0808">Transferase</keyword>
<sequence length="477" mass="55186">MNIKRRLAWNFVSRLLLLLFIWAALFTIVMLTFELLFEDKPKEVAQKASVQKIAASTKFHSGIIEVNPQLLDSLQKNNMWLQILNETGKVIYSYNQPQSVPNRYAPGELVSHYVFPAKTGYYLSTWYDTAAGQTITWVIGAPWNKTTPWNYTVNNLWMASIIFTVFLVAILFGSQLGAPILHILSWVQTLSRGLYMEPVNRKGNPLSRTKHGRVKRSYRIYKEVIDALNQLTDTLKKSKEERERLEKTREEWMTGISHDIKTPLSAVKGYADMLASQQYHWNEQEVRRFAAIIQERSIYMEGLIEDFNLTFRLKNDALPLHCERGDIIEFVREAVIDMANTPYGKKHNITFKSDVQTIYYSFDRKWLLRAIDNLLANAVNHNPENTYIQVIVERLPNHGFQIVIRDNGIGIDEETKLRLFERYFRGTDTNQIYKGTGLGMAISRQLIKAHQGNIVVNSNPNKGTEVIVRFEEQDDSK</sequence>
<feature type="domain" description="Histidine kinase" evidence="12">
    <location>
        <begin position="255"/>
        <end position="474"/>
    </location>
</feature>
<dbReference type="AlphaFoldDB" id="A0A0D1YH06"/>
<dbReference type="PROSITE" id="PS50109">
    <property type="entry name" value="HIS_KIN"/>
    <property type="match status" value="1"/>
</dbReference>
<dbReference type="GO" id="GO:0016036">
    <property type="term" value="P:cellular response to phosphate starvation"/>
    <property type="evidence" value="ECO:0007669"/>
    <property type="project" value="TreeGrafter"/>
</dbReference>